<reference evidence="1 2" key="1">
    <citation type="submission" date="2015-07" db="EMBL/GenBank/DDBJ databases">
        <authorList>
            <person name="Black M."/>
            <person name="Gluste F."/>
            <person name="Kahn E."/>
            <person name="Kasera S."/>
            <person name="Browstead H."/>
            <person name="Browstone C.N."/>
            <person name="Yu S."/>
            <person name="Shaffer C.D."/>
            <person name="Hafer-Weston K.A."/>
            <person name="Elgin S.C.R."/>
            <person name="Miller E.S."/>
            <person name="Bradley K.W."/>
            <person name="Asai D.J."/>
            <person name="Bowman C.A."/>
            <person name="Russell D.A."/>
            <person name="Pope W.H."/>
            <person name="Jacobs-Sera D."/>
            <person name="Hendrix R.W."/>
            <person name="Hatfull G.F."/>
        </authorList>
    </citation>
    <scope>NUCLEOTIDE SEQUENCE [LARGE SCALE GENOMIC DNA]</scope>
</reference>
<name>A0A0K2CMP0_9CAUD</name>
<dbReference type="KEGG" id="vg:26634273"/>
<dbReference type="InterPro" id="IPR041895">
    <property type="entry name" value="ArdA_dom1"/>
</dbReference>
<organism evidence="1 2">
    <name type="scientific">Mycobacterium phage Chadwick</name>
    <dbReference type="NCBI Taxonomy" id="1698366"/>
    <lineage>
        <taxon>Viruses</taxon>
        <taxon>Duplodnaviria</taxon>
        <taxon>Heunggongvirae</taxon>
        <taxon>Uroviricota</taxon>
        <taxon>Caudoviricetes</taxon>
        <taxon>Benedictvirus</taxon>
        <taxon>Benedictvirus chadwick</taxon>
    </lineage>
</organism>
<proteinExistence type="predicted"/>
<gene>
    <name evidence="1" type="ORF">SEA_CHADWICK_85</name>
</gene>
<accession>A0A0K2CMP0</accession>
<dbReference type="RefSeq" id="YP_009207749.1">
    <property type="nucleotide sequence ID" value="NC_028897.1"/>
</dbReference>
<dbReference type="Gene3D" id="1.10.10.1190">
    <property type="entry name" value="Antirestriction protein ArdA, domain 3"/>
    <property type="match status" value="1"/>
</dbReference>
<evidence type="ECO:0000313" key="1">
    <source>
        <dbReference type="EMBL" id="ALA06812.1"/>
    </source>
</evidence>
<dbReference type="InterPro" id="IPR009899">
    <property type="entry name" value="ArdA"/>
</dbReference>
<dbReference type="Pfam" id="PF07275">
    <property type="entry name" value="ArdA"/>
    <property type="match status" value="1"/>
</dbReference>
<dbReference type="EMBL" id="KT246486">
    <property type="protein sequence ID" value="ALA06812.1"/>
    <property type="molecule type" value="Genomic_DNA"/>
</dbReference>
<evidence type="ECO:0000313" key="2">
    <source>
        <dbReference type="Proteomes" id="UP000203217"/>
    </source>
</evidence>
<protein>
    <submittedName>
        <fullName evidence="1">ArdA-like antirestriction protein</fullName>
    </submittedName>
</protein>
<keyword evidence="2" id="KW-1185">Reference proteome</keyword>
<dbReference type="InterPro" id="IPR041893">
    <property type="entry name" value="ArdA_dom3"/>
</dbReference>
<dbReference type="GeneID" id="26634273"/>
<sequence>MARIYVADLAAYNAGVLHGVWIDLGETDSEGMWTEVKDMLREGQKLYVSKTLGVHEEWAIQDYEGFGELRIGEHEDLDIVKDLSDALERHGEPFEAWISEIIGDIGCFADVSDAEQQFQDRFIGEISLGDYAYQYAEDVLGLEGTALDYFDYEKFGNDLKLSGDVSEVYYNGTDYLFRAW</sequence>
<dbReference type="Proteomes" id="UP000203217">
    <property type="component" value="Segment"/>
</dbReference>
<dbReference type="OrthoDB" id="10241at10239"/>
<dbReference type="Gene3D" id="3.10.20.480">
    <property type="entry name" value="Antirestriction protein ArdA, domain 1"/>
    <property type="match status" value="1"/>
</dbReference>